<evidence type="ECO:0000313" key="2">
    <source>
        <dbReference type="EMBL" id="RRT50273.1"/>
    </source>
</evidence>
<dbReference type="EMBL" id="AMZH03012856">
    <property type="protein sequence ID" value="RRT50273.1"/>
    <property type="molecule type" value="Genomic_DNA"/>
</dbReference>
<dbReference type="AlphaFoldDB" id="A0A426YEY6"/>
<reference evidence="2 3" key="1">
    <citation type="journal article" date="2014" name="Agronomy (Basel)">
        <title>A Draft Genome Sequence for Ensete ventricosum, the Drought-Tolerant Tree Against Hunger.</title>
        <authorList>
            <person name="Harrison J."/>
            <person name="Moore K.A."/>
            <person name="Paszkiewicz K."/>
            <person name="Jones T."/>
            <person name="Grant M."/>
            <person name="Ambacheew D."/>
            <person name="Muzemil S."/>
            <person name="Studholme D.J."/>
        </authorList>
    </citation>
    <scope>NUCLEOTIDE SEQUENCE [LARGE SCALE GENOMIC DNA]</scope>
</reference>
<dbReference type="Proteomes" id="UP000287651">
    <property type="component" value="Unassembled WGS sequence"/>
</dbReference>
<comment type="caution">
    <text evidence="2">The sequence shown here is derived from an EMBL/GenBank/DDBJ whole genome shotgun (WGS) entry which is preliminary data.</text>
</comment>
<organism evidence="2 3">
    <name type="scientific">Ensete ventricosum</name>
    <name type="common">Abyssinian banana</name>
    <name type="synonym">Musa ensete</name>
    <dbReference type="NCBI Taxonomy" id="4639"/>
    <lineage>
        <taxon>Eukaryota</taxon>
        <taxon>Viridiplantae</taxon>
        <taxon>Streptophyta</taxon>
        <taxon>Embryophyta</taxon>
        <taxon>Tracheophyta</taxon>
        <taxon>Spermatophyta</taxon>
        <taxon>Magnoliopsida</taxon>
        <taxon>Liliopsida</taxon>
        <taxon>Zingiberales</taxon>
        <taxon>Musaceae</taxon>
        <taxon>Ensete</taxon>
    </lineage>
</organism>
<protein>
    <submittedName>
        <fullName evidence="2">Uncharacterized protein</fullName>
    </submittedName>
</protein>
<proteinExistence type="predicted"/>
<feature type="region of interest" description="Disordered" evidence="1">
    <location>
        <begin position="1"/>
        <end position="22"/>
    </location>
</feature>
<name>A0A426YEY6_ENSVE</name>
<sequence length="212" mass="23435">MHACGRTGCFTRERPTHSGRRRSFWSCASEGTAAAIASLRAPDRRGDAAENEEALTDEDEEAEVTMKLSMTPLTAVLASSSSFDHPKDTVTLIPARAELGAAAAAITTSSINAEAKTKVGIATTPHHFFSRRRLEDHRKRMVFEAGGARKEALTLHSDGEERRSMKASRLWAVWVGGRRTAPRHVKHLLVVWGRRQGTRFYWRRGVGQAIIS</sequence>
<accession>A0A426YEY6</accession>
<evidence type="ECO:0000256" key="1">
    <source>
        <dbReference type="SAM" id="MobiDB-lite"/>
    </source>
</evidence>
<evidence type="ECO:0000313" key="3">
    <source>
        <dbReference type="Proteomes" id="UP000287651"/>
    </source>
</evidence>
<gene>
    <name evidence="2" type="ORF">B296_00030679</name>
</gene>